<dbReference type="SUPFAM" id="SSF46689">
    <property type="entry name" value="Homeodomain-like"/>
    <property type="match status" value="1"/>
</dbReference>
<dbReference type="InterPro" id="IPR007367">
    <property type="entry name" value="DUF433"/>
</dbReference>
<dbReference type="PANTHER" id="PTHR34849:SF1">
    <property type="entry name" value="SLR0770 PROTEIN"/>
    <property type="match status" value="1"/>
</dbReference>
<dbReference type="EMBL" id="BBPA01000059">
    <property type="protein sequence ID" value="GAL94670.1"/>
    <property type="molecule type" value="Genomic_DNA"/>
</dbReference>
<proteinExistence type="predicted"/>
<evidence type="ECO:0008006" key="3">
    <source>
        <dbReference type="Google" id="ProtNLM"/>
    </source>
</evidence>
<dbReference type="AlphaFoldDB" id="A0A0A1VY36"/>
<dbReference type="InterPro" id="IPR036388">
    <property type="entry name" value="WH-like_DNA-bd_sf"/>
</dbReference>
<protein>
    <recommendedName>
        <fullName evidence="3">DUF433 domain-containing protein</fullName>
    </recommendedName>
</protein>
<reference evidence="2" key="1">
    <citation type="journal article" date="2015" name="Genome">
        <title>Whole Genome Sequence of the Non-Microcystin-Producing Microcystis aeruginosa Strain NIES-44.</title>
        <authorList>
            <person name="Okano K."/>
            <person name="Miyata N."/>
            <person name="Ozaki Y."/>
        </authorList>
    </citation>
    <scope>NUCLEOTIDE SEQUENCE [LARGE SCALE GENOMIC DNA]</scope>
    <source>
        <strain evidence="2">NIES-44</strain>
    </source>
</reference>
<dbReference type="Pfam" id="PF04255">
    <property type="entry name" value="DUF433"/>
    <property type="match status" value="1"/>
</dbReference>
<gene>
    <name evidence="1" type="ORF">N44_03250</name>
</gene>
<evidence type="ECO:0000313" key="1">
    <source>
        <dbReference type="EMBL" id="GAL94670.1"/>
    </source>
</evidence>
<dbReference type="PANTHER" id="PTHR34849">
    <property type="entry name" value="SSL5025 PROTEIN"/>
    <property type="match status" value="1"/>
</dbReference>
<accession>A0A0A1VY36</accession>
<comment type="caution">
    <text evidence="1">The sequence shown here is derived from an EMBL/GenBank/DDBJ whole genome shotgun (WGS) entry which is preliminary data.</text>
</comment>
<dbReference type="InterPro" id="IPR009057">
    <property type="entry name" value="Homeodomain-like_sf"/>
</dbReference>
<dbReference type="Gene3D" id="1.10.10.10">
    <property type="entry name" value="Winged helix-like DNA-binding domain superfamily/Winged helix DNA-binding domain"/>
    <property type="match status" value="1"/>
</dbReference>
<dbReference type="RefSeq" id="WP_045360785.1">
    <property type="nucleotide sequence ID" value="NZ_BBPA01000059.1"/>
</dbReference>
<sequence length="93" mass="10637">MVQATEYLYIVRDDEILHGEPIIKGTHTPVRAIVETWRLGVAPEEIPLGMPHLTLSQIFSALTYYSDHLEEINAYIEHNRVPDDLIDPLLKNS</sequence>
<organism evidence="1 2">
    <name type="scientific">Microcystis aeruginosa NIES-44</name>
    <dbReference type="NCBI Taxonomy" id="449439"/>
    <lineage>
        <taxon>Bacteria</taxon>
        <taxon>Bacillati</taxon>
        <taxon>Cyanobacteriota</taxon>
        <taxon>Cyanophyceae</taxon>
        <taxon>Oscillatoriophycideae</taxon>
        <taxon>Chroococcales</taxon>
        <taxon>Microcystaceae</taxon>
        <taxon>Microcystis</taxon>
    </lineage>
</organism>
<dbReference type="Proteomes" id="UP000030321">
    <property type="component" value="Unassembled WGS sequence"/>
</dbReference>
<evidence type="ECO:0000313" key="2">
    <source>
        <dbReference type="Proteomes" id="UP000030321"/>
    </source>
</evidence>
<name>A0A0A1VY36_MICAE</name>